<keyword evidence="3" id="KW-0418">Kinase</keyword>
<evidence type="ECO:0000313" key="8">
    <source>
        <dbReference type="Proteomes" id="UP001499854"/>
    </source>
</evidence>
<dbReference type="Proteomes" id="UP001499854">
    <property type="component" value="Unassembled WGS sequence"/>
</dbReference>
<keyword evidence="1" id="KW-0808">Transferase</keyword>
<name>A0ABP5D1H3_9ACTN</name>
<organism evidence="7 8">
    <name type="scientific">Catenulispora subtropica</name>
    <dbReference type="NCBI Taxonomy" id="450798"/>
    <lineage>
        <taxon>Bacteria</taxon>
        <taxon>Bacillati</taxon>
        <taxon>Actinomycetota</taxon>
        <taxon>Actinomycetes</taxon>
        <taxon>Catenulisporales</taxon>
        <taxon>Catenulisporaceae</taxon>
        <taxon>Catenulispora</taxon>
    </lineage>
</organism>
<evidence type="ECO:0000259" key="6">
    <source>
        <dbReference type="PROSITE" id="PS50011"/>
    </source>
</evidence>
<feature type="binding site" evidence="5">
    <location>
        <position position="43"/>
    </location>
    <ligand>
        <name>ATP</name>
        <dbReference type="ChEBI" id="CHEBI:30616"/>
    </ligand>
</feature>
<evidence type="ECO:0000256" key="5">
    <source>
        <dbReference type="PROSITE-ProRule" id="PRU10141"/>
    </source>
</evidence>
<dbReference type="PROSITE" id="PS50011">
    <property type="entry name" value="PROTEIN_KINASE_DOM"/>
    <property type="match status" value="1"/>
</dbReference>
<dbReference type="Pfam" id="PF00069">
    <property type="entry name" value="Pkinase"/>
    <property type="match status" value="1"/>
</dbReference>
<reference evidence="8" key="1">
    <citation type="journal article" date="2019" name="Int. J. Syst. Evol. Microbiol.">
        <title>The Global Catalogue of Microorganisms (GCM) 10K type strain sequencing project: providing services to taxonomists for standard genome sequencing and annotation.</title>
        <authorList>
            <consortium name="The Broad Institute Genomics Platform"/>
            <consortium name="The Broad Institute Genome Sequencing Center for Infectious Disease"/>
            <person name="Wu L."/>
            <person name="Ma J."/>
        </authorList>
    </citation>
    <scope>NUCLEOTIDE SEQUENCE [LARGE SCALE GENOMIC DNA]</scope>
    <source>
        <strain evidence="8">JCM 16013</strain>
    </source>
</reference>
<dbReference type="SUPFAM" id="SSF56112">
    <property type="entry name" value="Protein kinase-like (PK-like)"/>
    <property type="match status" value="1"/>
</dbReference>
<feature type="domain" description="Protein kinase" evidence="6">
    <location>
        <begin position="15"/>
        <end position="268"/>
    </location>
</feature>
<dbReference type="InterPro" id="IPR017441">
    <property type="entry name" value="Protein_kinase_ATP_BS"/>
</dbReference>
<dbReference type="EMBL" id="BAAAQM010000018">
    <property type="protein sequence ID" value="GAA1972551.1"/>
    <property type="molecule type" value="Genomic_DNA"/>
</dbReference>
<dbReference type="PANTHER" id="PTHR43289">
    <property type="entry name" value="MITOGEN-ACTIVATED PROTEIN KINASE KINASE KINASE 20-RELATED"/>
    <property type="match status" value="1"/>
</dbReference>
<dbReference type="InterPro" id="IPR000719">
    <property type="entry name" value="Prot_kinase_dom"/>
</dbReference>
<accession>A0ABP5D1H3</accession>
<dbReference type="Gene3D" id="1.10.510.10">
    <property type="entry name" value="Transferase(Phosphotransferase) domain 1"/>
    <property type="match status" value="1"/>
</dbReference>
<sequence length="287" mass="29749">MENLSDDDPRHVAGYALQARLGDGATGSVYLARSEAGRSVALKLVRGEPAGDPAFRARLRAEVASARLYSWMSTTPVLNADPDGEPPWVATAFVAGVPLSRAVAECGPLPEPVLFAVAREIAVSLLIVHGARMVHRGVAPGKMLLAPDRLHLMERSVVARALDAPASSAFLAPEQTQARSVTSAADLFALGSTLYYAATGRPPFGDGPAAEMAGRLAKASPVLGFLPPALAELIGGCLAKDPNARATARQVLDFIDRRGPGPLAEGWLPPVLIADIAAQTAATAAAV</sequence>
<gene>
    <name evidence="7" type="ORF">GCM10009838_35230</name>
</gene>
<dbReference type="RefSeq" id="WP_344658116.1">
    <property type="nucleotide sequence ID" value="NZ_BAAAQM010000018.1"/>
</dbReference>
<proteinExistence type="predicted"/>
<dbReference type="Gene3D" id="3.30.200.20">
    <property type="entry name" value="Phosphorylase Kinase, domain 1"/>
    <property type="match status" value="1"/>
</dbReference>
<evidence type="ECO:0000256" key="2">
    <source>
        <dbReference type="ARBA" id="ARBA00022741"/>
    </source>
</evidence>
<evidence type="ECO:0000256" key="4">
    <source>
        <dbReference type="ARBA" id="ARBA00022840"/>
    </source>
</evidence>
<evidence type="ECO:0000313" key="7">
    <source>
        <dbReference type="EMBL" id="GAA1972551.1"/>
    </source>
</evidence>
<dbReference type="PROSITE" id="PS00107">
    <property type="entry name" value="PROTEIN_KINASE_ATP"/>
    <property type="match status" value="1"/>
</dbReference>
<dbReference type="InterPro" id="IPR011009">
    <property type="entry name" value="Kinase-like_dom_sf"/>
</dbReference>
<dbReference type="PANTHER" id="PTHR43289:SF34">
    <property type="entry name" value="SERINE_THREONINE-PROTEIN KINASE YBDM-RELATED"/>
    <property type="match status" value="1"/>
</dbReference>
<comment type="caution">
    <text evidence="7">The sequence shown here is derived from an EMBL/GenBank/DDBJ whole genome shotgun (WGS) entry which is preliminary data.</text>
</comment>
<keyword evidence="2 5" id="KW-0547">Nucleotide-binding</keyword>
<evidence type="ECO:0000256" key="3">
    <source>
        <dbReference type="ARBA" id="ARBA00022777"/>
    </source>
</evidence>
<protein>
    <recommendedName>
        <fullName evidence="6">Protein kinase domain-containing protein</fullName>
    </recommendedName>
</protein>
<keyword evidence="8" id="KW-1185">Reference proteome</keyword>
<dbReference type="CDD" id="cd14014">
    <property type="entry name" value="STKc_PknB_like"/>
    <property type="match status" value="1"/>
</dbReference>
<evidence type="ECO:0000256" key="1">
    <source>
        <dbReference type="ARBA" id="ARBA00022679"/>
    </source>
</evidence>
<keyword evidence="4 5" id="KW-0067">ATP-binding</keyword>